<name>A0A897NNK2_9EURY</name>
<dbReference type="InterPro" id="IPR055979">
    <property type="entry name" value="DUF7557"/>
</dbReference>
<evidence type="ECO:0000313" key="1">
    <source>
        <dbReference type="EMBL" id="QSG14342.1"/>
    </source>
</evidence>
<proteinExistence type="predicted"/>
<dbReference type="EMBL" id="CP064791">
    <property type="protein sequence ID" value="QSG14342.1"/>
    <property type="molecule type" value="Genomic_DNA"/>
</dbReference>
<evidence type="ECO:0000313" key="2">
    <source>
        <dbReference type="Proteomes" id="UP000663292"/>
    </source>
</evidence>
<dbReference type="AlphaFoldDB" id="A0A897NNK2"/>
<reference evidence="1 2" key="1">
    <citation type="submission" date="2020-11" db="EMBL/GenBank/DDBJ databases">
        <title>Carbohydrate-dependent, anaerobic sulfur respiration: A novel catabolism in halophilic archaea.</title>
        <authorList>
            <person name="Sorokin D.Y."/>
            <person name="Messina E."/>
            <person name="Smedile F."/>
            <person name="La Cono V."/>
            <person name="Hallsworth J.E."/>
            <person name="Yakimov M.M."/>
        </authorList>
    </citation>
    <scope>NUCLEOTIDE SEQUENCE [LARGE SCALE GENOMIC DNA]</scope>
    <source>
        <strain evidence="1 2">HSR-Est</strain>
    </source>
</reference>
<keyword evidence="2" id="KW-1185">Reference proteome</keyword>
<evidence type="ECO:0008006" key="3">
    <source>
        <dbReference type="Google" id="ProtNLM"/>
    </source>
</evidence>
<protein>
    <recommendedName>
        <fullName evidence="3">CopG family transcriptional regulator</fullName>
    </recommendedName>
</protein>
<dbReference type="Pfam" id="PF24434">
    <property type="entry name" value="DUF7557"/>
    <property type="match status" value="1"/>
</dbReference>
<sequence length="66" mass="7527">MAGRETFERAGRSGVIPMTYTLEISDDLKERLDAHTDEGQSYEEFIEELVSVYETEGAFLQEGYSE</sequence>
<gene>
    <name evidence="1" type="ORF">HSEST_0798</name>
</gene>
<dbReference type="Proteomes" id="UP000663292">
    <property type="component" value="Chromosome"/>
</dbReference>
<organism evidence="1 2">
    <name type="scientific">Halapricum desulfuricans</name>
    <dbReference type="NCBI Taxonomy" id="2841257"/>
    <lineage>
        <taxon>Archaea</taxon>
        <taxon>Methanobacteriati</taxon>
        <taxon>Methanobacteriota</taxon>
        <taxon>Stenosarchaea group</taxon>
        <taxon>Halobacteria</taxon>
        <taxon>Halobacteriales</taxon>
        <taxon>Haloarculaceae</taxon>
        <taxon>Halapricum</taxon>
    </lineage>
</organism>
<accession>A0A897NNK2</accession>